<dbReference type="PATRIC" id="fig|1367847.3.peg.2229"/>
<dbReference type="AlphaFoldDB" id="S5Y4B4"/>
<evidence type="ECO:0000313" key="1">
    <source>
        <dbReference type="EMBL" id="AGT09315.1"/>
    </source>
</evidence>
<name>S5Y4B4_PARAH</name>
<proteinExistence type="predicted"/>
<dbReference type="KEGG" id="pami:JCM7686_2917"/>
<dbReference type="RefSeq" id="WP_020950953.1">
    <property type="nucleotide sequence ID" value="NC_022041.1"/>
</dbReference>
<sequence length="49" mass="5159">MTHADLAQLSVWEFTARVDGYGKANGWKTRGAGGELSDADLAAMGVEGF</sequence>
<keyword evidence="3" id="KW-1185">Reference proteome</keyword>
<dbReference type="EMBL" id="CP006650">
    <property type="protein sequence ID" value="AGT09315.1"/>
    <property type="molecule type" value="Genomic_DNA"/>
</dbReference>
<dbReference type="KEGG" id="pami:JCM7686_2238"/>
<evidence type="ECO:0000313" key="2">
    <source>
        <dbReference type="EMBL" id="AGT10560.1"/>
    </source>
</evidence>
<gene>
    <name evidence="2" type="ORF">JCM7686_2238</name>
    <name evidence="1" type="ORF">JCM7686_2917</name>
</gene>
<organism evidence="2 3">
    <name type="scientific">Paracoccus aminophilus JCM 7686</name>
    <dbReference type="NCBI Taxonomy" id="1367847"/>
    <lineage>
        <taxon>Bacteria</taxon>
        <taxon>Pseudomonadati</taxon>
        <taxon>Pseudomonadota</taxon>
        <taxon>Alphaproteobacteria</taxon>
        <taxon>Rhodobacterales</taxon>
        <taxon>Paracoccaceae</taxon>
        <taxon>Paracoccus</taxon>
    </lineage>
</organism>
<accession>S5Y4B4</accession>
<dbReference type="Proteomes" id="UP000015480">
    <property type="component" value="Chromosome"/>
</dbReference>
<dbReference type="HOGENOM" id="CLU_3138677_0_0_5"/>
<evidence type="ECO:0000313" key="3">
    <source>
        <dbReference type="Proteomes" id="UP000015480"/>
    </source>
</evidence>
<dbReference type="EMBL" id="CP006650">
    <property type="protein sequence ID" value="AGT10560.1"/>
    <property type="molecule type" value="Genomic_DNA"/>
</dbReference>
<reference evidence="2 3" key="1">
    <citation type="journal article" date="2014" name="BMC Genomics">
        <title>Architecture and functions of a multipartite genome of the methylotrophic bacterium Paracoccus aminophilus JCM 7686, containing primary and secondary chromids.</title>
        <authorList>
            <person name="Dziewit L."/>
            <person name="Czarnecki J."/>
            <person name="Wibberg D."/>
            <person name="Radlinska M."/>
            <person name="Mrozek P."/>
            <person name="Szymczak M."/>
            <person name="Schluter A."/>
            <person name="Puhler A."/>
            <person name="Bartosik D."/>
        </authorList>
    </citation>
    <scope>NUCLEOTIDE SEQUENCE [LARGE SCALE GENOMIC DNA]</scope>
    <source>
        <strain evidence="2">JCM 7686</strain>
    </source>
</reference>
<protein>
    <submittedName>
        <fullName evidence="2">Uncharacterized protein</fullName>
    </submittedName>
</protein>